<dbReference type="STRING" id="34720.A0A151JZ95"/>
<dbReference type="AlphaFoldDB" id="A0A151JZ95"/>
<accession>A0A151JZ95</accession>
<reference evidence="1 2" key="1">
    <citation type="submission" date="2016-03" db="EMBL/GenBank/DDBJ databases">
        <title>Trachymyrmex septentrionalis WGS genome.</title>
        <authorList>
            <person name="Nygaard S."/>
            <person name="Hu H."/>
            <person name="Boomsma J."/>
            <person name="Zhang G."/>
        </authorList>
    </citation>
    <scope>NUCLEOTIDE SEQUENCE [LARGE SCALE GENOMIC DNA]</scope>
    <source>
        <strain evidence="1">Tsep2-gDNA-1</strain>
        <tissue evidence="1">Whole body</tissue>
    </source>
</reference>
<evidence type="ECO:0000313" key="2">
    <source>
        <dbReference type="Proteomes" id="UP000078541"/>
    </source>
</evidence>
<evidence type="ECO:0000313" key="1">
    <source>
        <dbReference type="EMBL" id="KYN41635.1"/>
    </source>
</evidence>
<dbReference type="Proteomes" id="UP000078541">
    <property type="component" value="Unassembled WGS sequence"/>
</dbReference>
<organism evidence="1 2">
    <name type="scientific">Trachymyrmex septentrionalis</name>
    <dbReference type="NCBI Taxonomy" id="34720"/>
    <lineage>
        <taxon>Eukaryota</taxon>
        <taxon>Metazoa</taxon>
        <taxon>Ecdysozoa</taxon>
        <taxon>Arthropoda</taxon>
        <taxon>Hexapoda</taxon>
        <taxon>Insecta</taxon>
        <taxon>Pterygota</taxon>
        <taxon>Neoptera</taxon>
        <taxon>Endopterygota</taxon>
        <taxon>Hymenoptera</taxon>
        <taxon>Apocrita</taxon>
        <taxon>Aculeata</taxon>
        <taxon>Formicoidea</taxon>
        <taxon>Formicidae</taxon>
        <taxon>Myrmicinae</taxon>
        <taxon>Trachymyrmex</taxon>
    </lineage>
</organism>
<name>A0A151JZ95_9HYME</name>
<sequence length="183" mass="20936">MQRKTQVSAIIIGDSVTRYASVHHPVRSIQTKASQGNTPRCQRLTGQDLWTKRILTLDFGIRRSITWQFTVADVSRPVIGADLLRHHGFIVDIQGKRLIDKLTQLNVPGFKRQIAYASIKTIDSTSTYYHILVDYPRITKEPQLPANRAHGIFHHIPTEDPPVASRKLRKRTFDAARDMLIFQ</sequence>
<gene>
    <name evidence="1" type="ORF">ALC56_03936</name>
</gene>
<keyword evidence="2" id="KW-1185">Reference proteome</keyword>
<protein>
    <submittedName>
        <fullName evidence="1">Uncharacterized protein</fullName>
    </submittedName>
</protein>
<dbReference type="EMBL" id="KQ981442">
    <property type="protein sequence ID" value="KYN41635.1"/>
    <property type="molecule type" value="Genomic_DNA"/>
</dbReference>
<proteinExistence type="predicted"/>